<evidence type="ECO:0000313" key="2">
    <source>
        <dbReference type="Proteomes" id="UP001059844"/>
    </source>
</evidence>
<gene>
    <name evidence="1" type="ORF">NOX80_12630</name>
</gene>
<evidence type="ECO:0000313" key="1">
    <source>
        <dbReference type="EMBL" id="UUC44474.1"/>
    </source>
</evidence>
<accession>A0ABY5IPA8</accession>
<reference evidence="1" key="1">
    <citation type="submission" date="2022-07" db="EMBL/GenBank/DDBJ databases">
        <title>Isolation, identification, and degradation of a PFOSA degrading strain from sewage treatment plant.</title>
        <authorList>
            <person name="Zhang L."/>
            <person name="Huo Y."/>
        </authorList>
    </citation>
    <scope>NUCLEOTIDE SEQUENCE</scope>
    <source>
        <strain evidence="1">C1</strain>
    </source>
</reference>
<name>A0ABY5IPA8_9FLAO</name>
<dbReference type="EMBL" id="CP101751">
    <property type="protein sequence ID" value="UUC44474.1"/>
    <property type="molecule type" value="Genomic_DNA"/>
</dbReference>
<sequence>MGTLHSVYQLKPTVINYGAVLRVRKDKEMLFSEKYGVAETNTIGNELKIFENTFVTNTPDGKVSILRLYIDDKITDFKEPGIYVHLKSDSKHGFESDFNAFLNTMAPYLEDALFYVIPEDIIYRYAITDGILSFKCQVNFDRWQYNFGTYLEENYADSKQLLAGFYIEQVEDLKLYHIQMIKSGDKPNEFFDRDEYEALLDSLSNYSSIIVPEEFKALEDWLNAQIVSYD</sequence>
<dbReference type="RefSeq" id="WP_256550150.1">
    <property type="nucleotide sequence ID" value="NZ_CP101751.1"/>
</dbReference>
<keyword evidence="2" id="KW-1185">Reference proteome</keyword>
<protein>
    <submittedName>
        <fullName evidence="1">Uncharacterized protein</fullName>
    </submittedName>
</protein>
<dbReference type="Proteomes" id="UP001059844">
    <property type="component" value="Chromosome"/>
</dbReference>
<proteinExistence type="predicted"/>
<organism evidence="1 2">
    <name type="scientific">Flavobacterium cerinum</name>
    <dbReference type="NCBI Taxonomy" id="2502784"/>
    <lineage>
        <taxon>Bacteria</taxon>
        <taxon>Pseudomonadati</taxon>
        <taxon>Bacteroidota</taxon>
        <taxon>Flavobacteriia</taxon>
        <taxon>Flavobacteriales</taxon>
        <taxon>Flavobacteriaceae</taxon>
        <taxon>Flavobacterium</taxon>
    </lineage>
</organism>